<evidence type="ECO:0000259" key="2">
    <source>
        <dbReference type="Pfam" id="PF12904"/>
    </source>
</evidence>
<protein>
    <submittedName>
        <fullName evidence="4">Collagenase-like protein with putative collagen-binding domain</fullName>
    </submittedName>
</protein>
<evidence type="ECO:0000313" key="5">
    <source>
        <dbReference type="Proteomes" id="UP000268007"/>
    </source>
</evidence>
<evidence type="ECO:0000313" key="4">
    <source>
        <dbReference type="EMBL" id="RKR84336.1"/>
    </source>
</evidence>
<dbReference type="InterPro" id="IPR025277">
    <property type="entry name" value="Apiosidase-like_cat_dom"/>
</dbReference>
<dbReference type="AlphaFoldDB" id="A0A495J5R5"/>
<feature type="signal peptide" evidence="1">
    <location>
        <begin position="1"/>
        <end position="22"/>
    </location>
</feature>
<dbReference type="Gene3D" id="3.20.20.80">
    <property type="entry name" value="Glycosidases"/>
    <property type="match status" value="1"/>
</dbReference>
<accession>A0A495J5R5</accession>
<keyword evidence="1" id="KW-0732">Signal</keyword>
<name>A0A495J5R5_9SPHI</name>
<dbReference type="Pfam" id="PF12904">
    <property type="entry name" value="Collagen_bind_2"/>
    <property type="match status" value="1"/>
</dbReference>
<evidence type="ECO:0000259" key="3">
    <source>
        <dbReference type="Pfam" id="PF13204"/>
    </source>
</evidence>
<dbReference type="OrthoDB" id="59486at2"/>
<dbReference type="PANTHER" id="PTHR37836">
    <property type="entry name" value="LMO1036 PROTEIN"/>
    <property type="match status" value="1"/>
</dbReference>
<dbReference type="Pfam" id="PF13204">
    <property type="entry name" value="Apiosidase"/>
    <property type="match status" value="1"/>
</dbReference>
<comment type="caution">
    <text evidence="4">The sequence shown here is derived from an EMBL/GenBank/DDBJ whole genome shotgun (WGS) entry which is preliminary data.</text>
</comment>
<dbReference type="InterPro" id="IPR017853">
    <property type="entry name" value="GH"/>
</dbReference>
<dbReference type="RefSeq" id="WP_121199884.1">
    <property type="nucleotide sequence ID" value="NZ_RBKU01000001.1"/>
</dbReference>
<dbReference type="EMBL" id="RBKU01000001">
    <property type="protein sequence ID" value="RKR84336.1"/>
    <property type="molecule type" value="Genomic_DNA"/>
</dbReference>
<dbReference type="PANTHER" id="PTHR37836:SF3">
    <property type="entry name" value="ENDOGLUCANASE"/>
    <property type="match status" value="1"/>
</dbReference>
<gene>
    <name evidence="4" type="ORF">BDD43_4570</name>
</gene>
<dbReference type="SUPFAM" id="SSF51445">
    <property type="entry name" value="(Trans)glycosidases"/>
    <property type="match status" value="1"/>
</dbReference>
<sequence>MYKKLSLIIVCALACLAFTLSSDNFPQGRLKISANKRYFTTADGKPFFWLGDTGWLLFSKLNREDAEKYLEDRRAKGFNVIQVMVLHSLGVVNAYGDSALVHKNVATPRVTEGSTFGEKGQYDYWDHVDYIVDLAATKGIYIAMVPVWGSNVKMRGGVNQKDAKVYAEFLAVRYKNRPNIIWMNGGDVPGSDSIKVWKTIGSILYQADPSHLITFHPRGRTQSSIWFHHETWLSFNCFQSGHRDYKQDTSKKDFKYGEDNWKYVNSDYKKLPVKPTLDAEPSYEGIPHGLHDTTLARWTAADVRRYAYWSVFAGGCGYTYGNNSVMQMHKPGEKGASYGAKAAWFDAINDPGASQMVYIKQLMLSRPYFERVPDQSIIVAAKQGKKYNYLIATRGKNYAFVYTYKGGTINVNLGKTSGRQIKASWFNPRNGETKTIGTFANLGTKAFKAPGAVKDGNDWVLILDKA</sequence>
<dbReference type="InterPro" id="IPR024749">
    <property type="entry name" value="Collagen-bd_put"/>
</dbReference>
<evidence type="ECO:0000256" key="1">
    <source>
        <dbReference type="SAM" id="SignalP"/>
    </source>
</evidence>
<feature type="chain" id="PRO_5019745290" evidence="1">
    <location>
        <begin position="23"/>
        <end position="466"/>
    </location>
</feature>
<feature type="domain" description="Apiosidase-like catalytic" evidence="3">
    <location>
        <begin position="33"/>
        <end position="370"/>
    </location>
</feature>
<dbReference type="Proteomes" id="UP000268007">
    <property type="component" value="Unassembled WGS sequence"/>
</dbReference>
<reference evidence="4 5" key="1">
    <citation type="submission" date="2018-10" db="EMBL/GenBank/DDBJ databases">
        <title>Genomic Encyclopedia of Archaeal and Bacterial Type Strains, Phase II (KMG-II): from individual species to whole genera.</title>
        <authorList>
            <person name="Goeker M."/>
        </authorList>
    </citation>
    <scope>NUCLEOTIDE SEQUENCE [LARGE SCALE GENOMIC DNA]</scope>
    <source>
        <strain evidence="4 5">DSM 18602</strain>
    </source>
</reference>
<proteinExistence type="predicted"/>
<organism evidence="4 5">
    <name type="scientific">Mucilaginibacter gracilis</name>
    <dbReference type="NCBI Taxonomy" id="423350"/>
    <lineage>
        <taxon>Bacteria</taxon>
        <taxon>Pseudomonadati</taxon>
        <taxon>Bacteroidota</taxon>
        <taxon>Sphingobacteriia</taxon>
        <taxon>Sphingobacteriales</taxon>
        <taxon>Sphingobacteriaceae</taxon>
        <taxon>Mucilaginibacter</taxon>
    </lineage>
</organism>
<feature type="domain" description="Putative collagen-binding" evidence="2">
    <location>
        <begin position="372"/>
        <end position="464"/>
    </location>
</feature>
<keyword evidence="5" id="KW-1185">Reference proteome</keyword>